<reference evidence="2 3" key="1">
    <citation type="journal article" date="2023" name="Sci. Data">
        <title>Genome assembly of the Korean intertidal mud-creeper Batillaria attramentaria.</title>
        <authorList>
            <person name="Patra A.K."/>
            <person name="Ho P.T."/>
            <person name="Jun S."/>
            <person name="Lee S.J."/>
            <person name="Kim Y."/>
            <person name="Won Y.J."/>
        </authorList>
    </citation>
    <scope>NUCLEOTIDE SEQUENCE [LARGE SCALE GENOMIC DNA]</scope>
    <source>
        <strain evidence="2">Wonlab-2016</strain>
    </source>
</reference>
<feature type="region of interest" description="Disordered" evidence="1">
    <location>
        <begin position="1"/>
        <end position="33"/>
    </location>
</feature>
<feature type="compositionally biased region" description="Basic and acidic residues" evidence="1">
    <location>
        <begin position="7"/>
        <end position="22"/>
    </location>
</feature>
<evidence type="ECO:0000313" key="3">
    <source>
        <dbReference type="Proteomes" id="UP001519460"/>
    </source>
</evidence>
<comment type="caution">
    <text evidence="2">The sequence shown here is derived from an EMBL/GenBank/DDBJ whole genome shotgun (WGS) entry which is preliminary data.</text>
</comment>
<protein>
    <submittedName>
        <fullName evidence="2">Uncharacterized protein</fullName>
    </submittedName>
</protein>
<evidence type="ECO:0000313" key="2">
    <source>
        <dbReference type="EMBL" id="KAK7493587.1"/>
    </source>
</evidence>
<dbReference type="EMBL" id="JACVVK020000091">
    <property type="protein sequence ID" value="KAK7493587.1"/>
    <property type="molecule type" value="Genomic_DNA"/>
</dbReference>
<keyword evidence="3" id="KW-1185">Reference proteome</keyword>
<sequence length="106" mass="12218">MTKYTKSKTEREIEGGDGDLSRRHTGVSPLPARPYHQSVLFSATEISRTTPNRARRHQIFCPDRAGFPHGVFARLPVYRINSTHTHFTRFSDPFKFRLLQSISESE</sequence>
<organism evidence="2 3">
    <name type="scientific">Batillaria attramentaria</name>
    <dbReference type="NCBI Taxonomy" id="370345"/>
    <lineage>
        <taxon>Eukaryota</taxon>
        <taxon>Metazoa</taxon>
        <taxon>Spiralia</taxon>
        <taxon>Lophotrochozoa</taxon>
        <taxon>Mollusca</taxon>
        <taxon>Gastropoda</taxon>
        <taxon>Caenogastropoda</taxon>
        <taxon>Sorbeoconcha</taxon>
        <taxon>Cerithioidea</taxon>
        <taxon>Batillariidae</taxon>
        <taxon>Batillaria</taxon>
    </lineage>
</organism>
<name>A0ABD0L3H1_9CAEN</name>
<dbReference type="AlphaFoldDB" id="A0ABD0L3H1"/>
<dbReference type="Proteomes" id="UP001519460">
    <property type="component" value="Unassembled WGS sequence"/>
</dbReference>
<proteinExistence type="predicted"/>
<accession>A0ABD0L3H1</accession>
<evidence type="ECO:0000256" key="1">
    <source>
        <dbReference type="SAM" id="MobiDB-lite"/>
    </source>
</evidence>
<gene>
    <name evidence="2" type="ORF">BaRGS_00015099</name>
</gene>